<evidence type="ECO:0000256" key="1">
    <source>
        <dbReference type="ARBA" id="ARBA00012528"/>
    </source>
</evidence>
<dbReference type="Gene3D" id="3.30.70.270">
    <property type="match status" value="1"/>
</dbReference>
<proteinExistence type="predicted"/>
<reference evidence="4" key="1">
    <citation type="submission" date="2022-05" db="EMBL/GenBank/DDBJ databases">
        <title>An RpoN-dependent PEP-CTERM gene is involved in floc formation of an Aquincola tertiaricarbonis strain.</title>
        <authorList>
            <person name="Qiu D."/>
            <person name="Xia M."/>
        </authorList>
    </citation>
    <scope>NUCLEOTIDE SEQUENCE</scope>
    <source>
        <strain evidence="4">RN12</strain>
    </source>
</reference>
<dbReference type="RefSeq" id="WP_250195755.1">
    <property type="nucleotide sequence ID" value="NZ_CP097635.1"/>
</dbReference>
<feature type="domain" description="GGDEF" evidence="3">
    <location>
        <begin position="300"/>
        <end position="434"/>
    </location>
</feature>
<dbReference type="PANTHER" id="PTHR45138">
    <property type="entry name" value="REGULATORY COMPONENTS OF SENSORY TRANSDUCTION SYSTEM"/>
    <property type="match status" value="1"/>
</dbReference>
<protein>
    <recommendedName>
        <fullName evidence="1">diguanylate cyclase</fullName>
        <ecNumber evidence="1">2.7.7.65</ecNumber>
    </recommendedName>
</protein>
<dbReference type="EMBL" id="CP097635">
    <property type="protein sequence ID" value="URI07521.1"/>
    <property type="molecule type" value="Genomic_DNA"/>
</dbReference>
<evidence type="ECO:0000313" key="5">
    <source>
        <dbReference type="Proteomes" id="UP001056201"/>
    </source>
</evidence>
<accession>A0ABY4S8W9</accession>
<dbReference type="Proteomes" id="UP001056201">
    <property type="component" value="Chromosome 1"/>
</dbReference>
<name>A0ABY4S8W9_AQUTE</name>
<evidence type="ECO:0000256" key="2">
    <source>
        <dbReference type="ARBA" id="ARBA00034247"/>
    </source>
</evidence>
<dbReference type="InterPro" id="IPR000160">
    <property type="entry name" value="GGDEF_dom"/>
</dbReference>
<comment type="catalytic activity">
    <reaction evidence="2">
        <text>2 GTP = 3',3'-c-di-GMP + 2 diphosphate</text>
        <dbReference type="Rhea" id="RHEA:24898"/>
        <dbReference type="ChEBI" id="CHEBI:33019"/>
        <dbReference type="ChEBI" id="CHEBI:37565"/>
        <dbReference type="ChEBI" id="CHEBI:58805"/>
        <dbReference type="EC" id="2.7.7.65"/>
    </reaction>
</comment>
<evidence type="ECO:0000259" key="3">
    <source>
        <dbReference type="PROSITE" id="PS50887"/>
    </source>
</evidence>
<dbReference type="SMART" id="SM00267">
    <property type="entry name" value="GGDEF"/>
    <property type="match status" value="1"/>
</dbReference>
<organism evidence="4 5">
    <name type="scientific">Aquincola tertiaricarbonis</name>
    <dbReference type="NCBI Taxonomy" id="391953"/>
    <lineage>
        <taxon>Bacteria</taxon>
        <taxon>Pseudomonadati</taxon>
        <taxon>Pseudomonadota</taxon>
        <taxon>Betaproteobacteria</taxon>
        <taxon>Burkholderiales</taxon>
        <taxon>Sphaerotilaceae</taxon>
        <taxon>Aquincola</taxon>
    </lineage>
</organism>
<dbReference type="NCBIfam" id="TIGR00254">
    <property type="entry name" value="GGDEF"/>
    <property type="match status" value="1"/>
</dbReference>
<dbReference type="InterPro" id="IPR043128">
    <property type="entry name" value="Rev_trsase/Diguanyl_cyclase"/>
</dbReference>
<dbReference type="CDD" id="cd01949">
    <property type="entry name" value="GGDEF"/>
    <property type="match status" value="1"/>
</dbReference>
<dbReference type="InterPro" id="IPR050469">
    <property type="entry name" value="Diguanylate_Cyclase"/>
</dbReference>
<dbReference type="Pfam" id="PF00990">
    <property type="entry name" value="GGDEF"/>
    <property type="match status" value="1"/>
</dbReference>
<gene>
    <name evidence="4" type="ORF">MW290_02550</name>
</gene>
<dbReference type="InterPro" id="IPR029787">
    <property type="entry name" value="Nucleotide_cyclase"/>
</dbReference>
<dbReference type="PROSITE" id="PS50887">
    <property type="entry name" value="GGDEF"/>
    <property type="match status" value="1"/>
</dbReference>
<dbReference type="PANTHER" id="PTHR45138:SF9">
    <property type="entry name" value="DIGUANYLATE CYCLASE DGCM-RELATED"/>
    <property type="match status" value="1"/>
</dbReference>
<keyword evidence="5" id="KW-1185">Reference proteome</keyword>
<dbReference type="SUPFAM" id="SSF55073">
    <property type="entry name" value="Nucleotide cyclase"/>
    <property type="match status" value="1"/>
</dbReference>
<dbReference type="EC" id="2.7.7.65" evidence="1"/>
<evidence type="ECO:0000313" key="4">
    <source>
        <dbReference type="EMBL" id="URI07521.1"/>
    </source>
</evidence>
<sequence>MSNNEGSRQQGEVSGAFLIGMLQSFGATHILPPEQIPFPVEGLCAESWYPYDYLVKLNQLIEDQVPHSASILFWAGVRFIELWHRQGPGKHMVRSGLDWVYCNDRGGGYHSVVRGDNIGWCRNRLTDEAQGVAWIENVMPLSPAYLRGIFFGGFYLFDDMAYFNTEVESVTHDAALPFQCTVIKLIFKKANPAIPPARLAQLRSVGDVAGTLSAPEAEELLWRYRHQLNLSSLLSDYNENIADLTGRAFSSLHAITDQLAAANLQLASEATTDPLTGLHNKRYFDREILAKLNFARREQHAVCAMMIDIDHFKRFNDHYGHLAGDAAIKSVADCLSSTIARGSDLIARFGGEEFVVILVNIDTAGVHRVARRIAAAIAALRIPHEKSGCCAFLTISVGSAMAQGNSDVQALLQRADDALYRAKAQGRNRHVHAA</sequence>